<keyword evidence="3" id="KW-0540">Nuclease</keyword>
<sequence>MDDSVSEVEVGTGKGKGKGKGIGREIWKGHVKKLADDLRAGASPATRDMSAERTMFEREIEEERTSGGTGMEGENEASAKVFEPGTFVEIRKPNVILSGVILGTQYNARVQEYVTLTNNGSVWPHSKDAIMFDVPSLVDPDIIARCGLGMSARDNVQHAARVEVLKRLRHVDRAVQEAAQGISRTPDALYNSLKSPDPTKPATVSAAEAARLLFAKPTMVKVYATHQFMMANPLYFTAGFDYQINRTFTVQAKETVDLIQTVTGWTKQAKGPIQSFVDKARRVREVNVELLEELRVEEPRTRPAKHKWDDNDRTIIKFLLSKLRLQLGAQMDPSTIGTYHIVQKLIEGEEIDDATVQRLLIELGVLPPWGDLTPLAAGLLDGHREKRGAQLVEKSYANRGKVWSDPLGPEDFYPTDPLESVRHDFGDLPVYIIDDPTALELDDGMSIEAVPNEPGAFWIHAHIANPTHILPPTHAICQETEVFKNSIYLYHRSYPMLPREFTHHEQHSMSLSGKEPQNVLTFSAKVNSNFDLLDYQVRAGIVRNKIFTSYDALNAALGWEKPKWTYPFGGNPAKVPAPADLSQTDVENLQNLHEVSHDAWKRRLRDGAFSFSYSRASLYDVEWPEGVAEYSLEPTRHTGFPKVNYRVVQGHDLDVGAMSIVAEVMKLACRVASVFCRDRGIPMIRRYATPPVINSESAYQDLLDGRTRNGFVYYSKGYEALTFDSIGGFSVEPKGHFGLGVPEGEGYTRVTSPLRRHSDLVAHWQIQNALLGKPPLYGAEWMTNYTVQIAAKSRMATRLEGVHEAYYHILFAKRWREERQLGKHQDVSDPFDNLVVHNQSWPSQNAAIRQYHCEGEIRTLGLKAVVVDSDFNTPPGQAIPVTFLDALLGLKPKFRTTPKRN</sequence>
<keyword evidence="3" id="KW-0269">Exonuclease</keyword>
<name>A0ABR3FE42_9AGAR</name>
<dbReference type="InterPro" id="IPR012340">
    <property type="entry name" value="NA-bd_OB-fold"/>
</dbReference>
<dbReference type="GO" id="GO:0008859">
    <property type="term" value="F:exoribonuclease II activity"/>
    <property type="evidence" value="ECO:0007669"/>
    <property type="project" value="UniProtKB-EC"/>
</dbReference>
<reference evidence="3 4" key="1">
    <citation type="submission" date="2024-02" db="EMBL/GenBank/DDBJ databases">
        <title>A draft genome for the cacao thread blight pathogen Marasmius crinis-equi.</title>
        <authorList>
            <person name="Cohen S.P."/>
            <person name="Baruah I.K."/>
            <person name="Amoako-Attah I."/>
            <person name="Bukari Y."/>
            <person name="Meinhardt L.W."/>
            <person name="Bailey B.A."/>
        </authorList>
    </citation>
    <scope>NUCLEOTIDE SEQUENCE [LARGE SCALE GENOMIC DNA]</scope>
    <source>
        <strain evidence="3 4">GH-76</strain>
    </source>
</reference>
<keyword evidence="3" id="KW-0378">Hydrolase</keyword>
<dbReference type="InterPro" id="IPR001900">
    <property type="entry name" value="RNase_II/R"/>
</dbReference>
<protein>
    <submittedName>
        <fullName evidence="3">3'-5' RNA exonuclease complex component</fullName>
        <ecNumber evidence="3">3.1.13.1</ecNumber>
    </submittedName>
</protein>
<dbReference type="SMART" id="SM00955">
    <property type="entry name" value="RNB"/>
    <property type="match status" value="1"/>
</dbReference>
<keyword evidence="4" id="KW-1185">Reference proteome</keyword>
<dbReference type="SUPFAM" id="SSF50249">
    <property type="entry name" value="Nucleic acid-binding proteins"/>
    <property type="match status" value="1"/>
</dbReference>
<dbReference type="InterPro" id="IPR050180">
    <property type="entry name" value="RNR_Ribonuclease"/>
</dbReference>
<evidence type="ECO:0000259" key="2">
    <source>
        <dbReference type="SMART" id="SM00955"/>
    </source>
</evidence>
<organism evidence="3 4">
    <name type="scientific">Marasmius crinis-equi</name>
    <dbReference type="NCBI Taxonomy" id="585013"/>
    <lineage>
        <taxon>Eukaryota</taxon>
        <taxon>Fungi</taxon>
        <taxon>Dikarya</taxon>
        <taxon>Basidiomycota</taxon>
        <taxon>Agaricomycotina</taxon>
        <taxon>Agaricomycetes</taxon>
        <taxon>Agaricomycetidae</taxon>
        <taxon>Agaricales</taxon>
        <taxon>Marasmiineae</taxon>
        <taxon>Marasmiaceae</taxon>
        <taxon>Marasmius</taxon>
    </lineage>
</organism>
<accession>A0ABR3FE42</accession>
<dbReference type="EC" id="3.1.13.1" evidence="3"/>
<evidence type="ECO:0000313" key="3">
    <source>
        <dbReference type="EMBL" id="KAL0573352.1"/>
    </source>
</evidence>
<dbReference type="Proteomes" id="UP001465976">
    <property type="component" value="Unassembled WGS sequence"/>
</dbReference>
<dbReference type="Pfam" id="PF00773">
    <property type="entry name" value="RNB"/>
    <property type="match status" value="1"/>
</dbReference>
<evidence type="ECO:0000313" key="4">
    <source>
        <dbReference type="Proteomes" id="UP001465976"/>
    </source>
</evidence>
<proteinExistence type="predicted"/>
<gene>
    <name evidence="3" type="primary">MSU1</name>
    <name evidence="3" type="ORF">V5O48_008595</name>
</gene>
<comment type="caution">
    <text evidence="3">The sequence shown here is derived from an EMBL/GenBank/DDBJ whole genome shotgun (WGS) entry which is preliminary data.</text>
</comment>
<dbReference type="PANTHER" id="PTHR23355:SF65">
    <property type="entry name" value="EXORIBONUCLEASE CYT-4, PUTATIVE (AFU_ORTHOLOGUE AFUA_7G01550)-RELATED"/>
    <property type="match status" value="1"/>
</dbReference>
<feature type="region of interest" description="Disordered" evidence="1">
    <location>
        <begin position="1"/>
        <end position="22"/>
    </location>
</feature>
<feature type="domain" description="RNB" evidence="2">
    <location>
        <begin position="422"/>
        <end position="772"/>
    </location>
</feature>
<dbReference type="EMBL" id="JBAHYK010000513">
    <property type="protein sequence ID" value="KAL0573352.1"/>
    <property type="molecule type" value="Genomic_DNA"/>
</dbReference>
<evidence type="ECO:0000256" key="1">
    <source>
        <dbReference type="SAM" id="MobiDB-lite"/>
    </source>
</evidence>
<dbReference type="PANTHER" id="PTHR23355">
    <property type="entry name" value="RIBONUCLEASE"/>
    <property type="match status" value="1"/>
</dbReference>